<accession>A0A0D2R782</accession>
<dbReference type="OrthoDB" id="5835829at2759"/>
<dbReference type="GO" id="GO:0080043">
    <property type="term" value="F:quercetin 3-O-glucosyltransferase activity"/>
    <property type="evidence" value="ECO:0007669"/>
    <property type="project" value="TreeGrafter"/>
</dbReference>
<evidence type="ECO:0000313" key="8">
    <source>
        <dbReference type="Proteomes" id="UP000032304"/>
    </source>
</evidence>
<dbReference type="PANTHER" id="PTHR11926">
    <property type="entry name" value="GLUCOSYL/GLUCURONOSYL TRANSFERASES"/>
    <property type="match status" value="1"/>
</dbReference>
<evidence type="ECO:0000256" key="4">
    <source>
        <dbReference type="RuleBase" id="RU003718"/>
    </source>
</evidence>
<dbReference type="EC" id="2.4.1.-" evidence="5"/>
<dbReference type="EMBL" id="CM001744">
    <property type="protein sequence ID" value="KJB27754.1"/>
    <property type="molecule type" value="Genomic_DNA"/>
</dbReference>
<dbReference type="CDD" id="cd03784">
    <property type="entry name" value="GT1_Gtf-like"/>
    <property type="match status" value="1"/>
</dbReference>
<name>A0A0D2R782_GOSRA</name>
<dbReference type="Gramene" id="KJB27754">
    <property type="protein sequence ID" value="KJB27754"/>
    <property type="gene ID" value="B456_005G007900"/>
</dbReference>
<evidence type="ECO:0000256" key="3">
    <source>
        <dbReference type="ARBA" id="ARBA00022679"/>
    </source>
</evidence>
<feature type="domain" description="Glycosyltransferase N-terminal" evidence="6">
    <location>
        <begin position="11"/>
        <end position="45"/>
    </location>
</feature>
<dbReference type="Pfam" id="PF00201">
    <property type="entry name" value="UDPGT"/>
    <property type="match status" value="1"/>
</dbReference>
<dbReference type="InterPro" id="IPR035595">
    <property type="entry name" value="UDP_glycos_trans_CS"/>
</dbReference>
<dbReference type="FunFam" id="3.40.50.2000:FF:000019">
    <property type="entry name" value="Glycosyltransferase"/>
    <property type="match status" value="1"/>
</dbReference>
<dbReference type="KEGG" id="gra:105796319"/>
<proteinExistence type="inferred from homology"/>
<protein>
    <recommendedName>
        <fullName evidence="5">Glycosyltransferase</fullName>
        <ecNumber evidence="5">2.4.1.-</ecNumber>
    </recommendedName>
</protein>
<keyword evidence="8" id="KW-1185">Reference proteome</keyword>
<dbReference type="PANTHER" id="PTHR11926:SF1311">
    <property type="entry name" value="UDP-GLYCOSYLTRANSFERASE 74F2"/>
    <property type="match status" value="1"/>
</dbReference>
<evidence type="ECO:0000259" key="6">
    <source>
        <dbReference type="Pfam" id="PF26168"/>
    </source>
</evidence>
<comment type="similarity">
    <text evidence="1 4">Belongs to the UDP-glycosyltransferase family.</text>
</comment>
<dbReference type="InterPro" id="IPR058980">
    <property type="entry name" value="Glyco_transf_N"/>
</dbReference>
<dbReference type="Pfam" id="PF26168">
    <property type="entry name" value="Glyco_transf_N"/>
    <property type="match status" value="1"/>
</dbReference>
<keyword evidence="3 4" id="KW-0808">Transferase</keyword>
<sequence length="462" mass="52044">MEKKANNRGHVLVIPYPTQGHINPMLQFSKRLSSKGLKATFATTVFISETMKPELLNFDIDFDTISDGCDEGRFFEVRSIDDYLVRLQTVGSKTLTELIIKHKNSPRPIDCILYDAFLPWVLDVAQQFGIVGIAFFTQACAVNYIYYYARNGLLSLPISSSMMPIVIPGLPLLDLRDMPSFIYVVGSYPSYFELLLNQFSNIDKADFILINTFYKLEQEVVDSMSKVMSQPLLTIGPTIPSMYLDKRLENDKDYDLNLFKLDSTSTCWLTSKPPCSVVYASFGSLANLTSDQMKELARGLKQTGFHFLWVVRSSELSKVPHGFIEEMGDKALIVSWIPQTEVLANEAIGCFFTHCGWNSTIEALCLGIPMVAMPQWTDQTTDAKLVEDVWKVGVRVNVREDGIVSGDEIERCIRQVMEGEEGIEMKRNAMKWKELAVEAVCEGGSSDKNIDELVSKILARCK</sequence>
<dbReference type="FunFam" id="3.40.50.2000:FF:000057">
    <property type="entry name" value="Glycosyltransferase"/>
    <property type="match status" value="1"/>
</dbReference>
<reference evidence="7 8" key="1">
    <citation type="journal article" date="2012" name="Nature">
        <title>Repeated polyploidization of Gossypium genomes and the evolution of spinnable cotton fibres.</title>
        <authorList>
            <person name="Paterson A.H."/>
            <person name="Wendel J.F."/>
            <person name="Gundlach H."/>
            <person name="Guo H."/>
            <person name="Jenkins J."/>
            <person name="Jin D."/>
            <person name="Llewellyn D."/>
            <person name="Showmaker K.C."/>
            <person name="Shu S."/>
            <person name="Udall J."/>
            <person name="Yoo M.J."/>
            <person name="Byers R."/>
            <person name="Chen W."/>
            <person name="Doron-Faigenboim A."/>
            <person name="Duke M.V."/>
            <person name="Gong L."/>
            <person name="Grimwood J."/>
            <person name="Grover C."/>
            <person name="Grupp K."/>
            <person name="Hu G."/>
            <person name="Lee T.H."/>
            <person name="Li J."/>
            <person name="Lin L."/>
            <person name="Liu T."/>
            <person name="Marler B.S."/>
            <person name="Page J.T."/>
            <person name="Roberts A.W."/>
            <person name="Romanel E."/>
            <person name="Sanders W.S."/>
            <person name="Szadkowski E."/>
            <person name="Tan X."/>
            <person name="Tang H."/>
            <person name="Xu C."/>
            <person name="Wang J."/>
            <person name="Wang Z."/>
            <person name="Zhang D."/>
            <person name="Zhang L."/>
            <person name="Ashrafi H."/>
            <person name="Bedon F."/>
            <person name="Bowers J.E."/>
            <person name="Brubaker C.L."/>
            <person name="Chee P.W."/>
            <person name="Das S."/>
            <person name="Gingle A.R."/>
            <person name="Haigler C.H."/>
            <person name="Harker D."/>
            <person name="Hoffmann L.V."/>
            <person name="Hovav R."/>
            <person name="Jones D.C."/>
            <person name="Lemke C."/>
            <person name="Mansoor S."/>
            <person name="ur Rahman M."/>
            <person name="Rainville L.N."/>
            <person name="Rambani A."/>
            <person name="Reddy U.K."/>
            <person name="Rong J.K."/>
            <person name="Saranga Y."/>
            <person name="Scheffler B.E."/>
            <person name="Scheffler J.A."/>
            <person name="Stelly D.M."/>
            <person name="Triplett B.A."/>
            <person name="Van Deynze A."/>
            <person name="Vaslin M.F."/>
            <person name="Waghmare V.N."/>
            <person name="Walford S.A."/>
            <person name="Wright R.J."/>
            <person name="Zaki E.A."/>
            <person name="Zhang T."/>
            <person name="Dennis E.S."/>
            <person name="Mayer K.F."/>
            <person name="Peterson D.G."/>
            <person name="Rokhsar D.S."/>
            <person name="Wang X."/>
            <person name="Schmutz J."/>
        </authorList>
    </citation>
    <scope>NUCLEOTIDE SEQUENCE [LARGE SCALE GENOMIC DNA]</scope>
</reference>
<evidence type="ECO:0000256" key="5">
    <source>
        <dbReference type="RuleBase" id="RU362057"/>
    </source>
</evidence>
<evidence type="ECO:0000256" key="1">
    <source>
        <dbReference type="ARBA" id="ARBA00009995"/>
    </source>
</evidence>
<dbReference type="AlphaFoldDB" id="A0A0D2R782"/>
<dbReference type="GO" id="GO:0080044">
    <property type="term" value="F:quercetin 7-O-glucosyltransferase activity"/>
    <property type="evidence" value="ECO:0007669"/>
    <property type="project" value="TreeGrafter"/>
</dbReference>
<dbReference type="Gene3D" id="3.40.50.2000">
    <property type="entry name" value="Glycogen Phosphorylase B"/>
    <property type="match status" value="2"/>
</dbReference>
<dbReference type="Proteomes" id="UP000032304">
    <property type="component" value="Chromosome 5"/>
</dbReference>
<evidence type="ECO:0000313" key="7">
    <source>
        <dbReference type="EMBL" id="KJB27754.1"/>
    </source>
</evidence>
<dbReference type="SUPFAM" id="SSF53756">
    <property type="entry name" value="UDP-Glycosyltransferase/glycogen phosphorylase"/>
    <property type="match status" value="1"/>
</dbReference>
<dbReference type="InterPro" id="IPR002213">
    <property type="entry name" value="UDP_glucos_trans"/>
</dbReference>
<dbReference type="GO" id="GO:0032787">
    <property type="term" value="P:monocarboxylic acid metabolic process"/>
    <property type="evidence" value="ECO:0007669"/>
    <property type="project" value="UniProtKB-ARBA"/>
</dbReference>
<organism evidence="7 8">
    <name type="scientific">Gossypium raimondii</name>
    <name type="common">Peruvian cotton</name>
    <name type="synonym">Gossypium klotzschianum subsp. raimondii</name>
    <dbReference type="NCBI Taxonomy" id="29730"/>
    <lineage>
        <taxon>Eukaryota</taxon>
        <taxon>Viridiplantae</taxon>
        <taxon>Streptophyta</taxon>
        <taxon>Embryophyta</taxon>
        <taxon>Tracheophyta</taxon>
        <taxon>Spermatophyta</taxon>
        <taxon>Magnoliopsida</taxon>
        <taxon>eudicotyledons</taxon>
        <taxon>Gunneridae</taxon>
        <taxon>Pentapetalae</taxon>
        <taxon>rosids</taxon>
        <taxon>malvids</taxon>
        <taxon>Malvales</taxon>
        <taxon>Malvaceae</taxon>
        <taxon>Malvoideae</taxon>
        <taxon>Gossypium</taxon>
    </lineage>
</organism>
<gene>
    <name evidence="7" type="ORF">B456_005G007900</name>
</gene>
<evidence type="ECO:0000256" key="2">
    <source>
        <dbReference type="ARBA" id="ARBA00022676"/>
    </source>
</evidence>
<keyword evidence="2 4" id="KW-0328">Glycosyltransferase</keyword>
<dbReference type="PROSITE" id="PS00375">
    <property type="entry name" value="UDPGT"/>
    <property type="match status" value="1"/>
</dbReference>
<dbReference type="OMA" id="KANNRGH"/>
<dbReference type="eggNOG" id="KOG1192">
    <property type="taxonomic scope" value="Eukaryota"/>
</dbReference>